<dbReference type="PANTHER" id="PTHR44591">
    <property type="entry name" value="STRESS RESPONSE REGULATOR PROTEIN 1"/>
    <property type="match status" value="1"/>
</dbReference>
<evidence type="ECO:0000313" key="7">
    <source>
        <dbReference type="Proteomes" id="UP000320184"/>
    </source>
</evidence>
<evidence type="ECO:0000313" key="6">
    <source>
        <dbReference type="EMBL" id="TMQ46932.1"/>
    </source>
</evidence>
<gene>
    <name evidence="6" type="ORF">E6K73_14435</name>
</gene>
<reference evidence="6 7" key="1">
    <citation type="journal article" date="2019" name="Nat. Microbiol.">
        <title>Mediterranean grassland soil C-N compound turnover is dependent on rainfall and depth, and is mediated by genomically divergent microorganisms.</title>
        <authorList>
            <person name="Diamond S."/>
            <person name="Andeer P.F."/>
            <person name="Li Z."/>
            <person name="Crits-Christoph A."/>
            <person name="Burstein D."/>
            <person name="Anantharaman K."/>
            <person name="Lane K.R."/>
            <person name="Thomas B.C."/>
            <person name="Pan C."/>
            <person name="Northen T.R."/>
            <person name="Banfield J.F."/>
        </authorList>
    </citation>
    <scope>NUCLEOTIDE SEQUENCE [LARGE SCALE GENOMIC DNA]</scope>
    <source>
        <strain evidence="6">WS_3</strain>
    </source>
</reference>
<dbReference type="FunFam" id="3.40.50.2300:FF:000018">
    <property type="entry name" value="DNA-binding transcriptional regulator NtrC"/>
    <property type="match status" value="1"/>
</dbReference>
<dbReference type="Pfam" id="PF00072">
    <property type="entry name" value="Response_reg"/>
    <property type="match status" value="1"/>
</dbReference>
<protein>
    <submittedName>
        <fullName evidence="6">Sigma-54-dependent Fis family transcriptional regulator</fullName>
    </submittedName>
</protein>
<dbReference type="Proteomes" id="UP000320184">
    <property type="component" value="Unassembled WGS sequence"/>
</dbReference>
<feature type="modified residue" description="4-aspartylphosphate" evidence="4">
    <location>
        <position position="55"/>
    </location>
</feature>
<dbReference type="InterPro" id="IPR001789">
    <property type="entry name" value="Sig_transdc_resp-reg_receiver"/>
</dbReference>
<dbReference type="Gene3D" id="3.40.50.2300">
    <property type="match status" value="1"/>
</dbReference>
<dbReference type="InterPro" id="IPR011006">
    <property type="entry name" value="CheY-like_superfamily"/>
</dbReference>
<sequence length="173" mass="18829">MNTRGTILVVEDDAEMRNLLQDELGEARYEVIVAGDGVEALERLSASAVDVVVTDHMMPGMRGRELLSEIRAREPEVPVVIITAFGTIDSAVDAMRAGAYHYVAKPFRMEQLLATVEGAMRERRLWVQLRAPGGRGRLEIVADSPPMRKAIELAMRAASADTPVLLLGESGTG</sequence>
<keyword evidence="2" id="KW-0805">Transcription regulation</keyword>
<dbReference type="AlphaFoldDB" id="A0A538S6D2"/>
<evidence type="ECO:0000256" key="1">
    <source>
        <dbReference type="ARBA" id="ARBA00022553"/>
    </source>
</evidence>
<dbReference type="Gene3D" id="3.40.50.300">
    <property type="entry name" value="P-loop containing nucleotide triphosphate hydrolases"/>
    <property type="match status" value="1"/>
</dbReference>
<organism evidence="6 7">
    <name type="scientific">Eiseniibacteriota bacterium</name>
    <dbReference type="NCBI Taxonomy" id="2212470"/>
    <lineage>
        <taxon>Bacteria</taxon>
        <taxon>Candidatus Eiseniibacteriota</taxon>
    </lineage>
</organism>
<feature type="non-terminal residue" evidence="6">
    <location>
        <position position="173"/>
    </location>
</feature>
<dbReference type="SUPFAM" id="SSF52172">
    <property type="entry name" value="CheY-like"/>
    <property type="match status" value="1"/>
</dbReference>
<keyword evidence="1 4" id="KW-0597">Phosphoprotein</keyword>
<dbReference type="SMART" id="SM00448">
    <property type="entry name" value="REC"/>
    <property type="match status" value="1"/>
</dbReference>
<dbReference type="InterPro" id="IPR050595">
    <property type="entry name" value="Bact_response_regulator"/>
</dbReference>
<comment type="caution">
    <text evidence="6">The sequence shown here is derived from an EMBL/GenBank/DDBJ whole genome shotgun (WGS) entry which is preliminary data.</text>
</comment>
<dbReference type="GO" id="GO:0000160">
    <property type="term" value="P:phosphorelay signal transduction system"/>
    <property type="evidence" value="ECO:0007669"/>
    <property type="project" value="InterPro"/>
</dbReference>
<proteinExistence type="predicted"/>
<evidence type="ECO:0000256" key="3">
    <source>
        <dbReference type="ARBA" id="ARBA00023163"/>
    </source>
</evidence>
<evidence type="ECO:0000256" key="4">
    <source>
        <dbReference type="PROSITE-ProRule" id="PRU00169"/>
    </source>
</evidence>
<dbReference type="EMBL" id="VBOT01000214">
    <property type="protein sequence ID" value="TMQ46932.1"/>
    <property type="molecule type" value="Genomic_DNA"/>
</dbReference>
<dbReference type="PANTHER" id="PTHR44591:SF3">
    <property type="entry name" value="RESPONSE REGULATORY DOMAIN-CONTAINING PROTEIN"/>
    <property type="match status" value="1"/>
</dbReference>
<name>A0A538S6D2_UNCEI</name>
<evidence type="ECO:0000256" key="2">
    <source>
        <dbReference type="ARBA" id="ARBA00023015"/>
    </source>
</evidence>
<accession>A0A538S6D2</accession>
<dbReference type="PROSITE" id="PS50110">
    <property type="entry name" value="RESPONSE_REGULATORY"/>
    <property type="match status" value="1"/>
</dbReference>
<dbReference type="InterPro" id="IPR027417">
    <property type="entry name" value="P-loop_NTPase"/>
</dbReference>
<feature type="domain" description="Response regulatory" evidence="5">
    <location>
        <begin position="6"/>
        <end position="120"/>
    </location>
</feature>
<keyword evidence="3" id="KW-0804">Transcription</keyword>
<evidence type="ECO:0000259" key="5">
    <source>
        <dbReference type="PROSITE" id="PS50110"/>
    </source>
</evidence>